<accession>A0A964V083</accession>
<reference evidence="9" key="1">
    <citation type="submission" date="2018-10" db="EMBL/GenBank/DDBJ databases">
        <title>Iterative Subtractive Binning of Freshwater Chronoseries Metagenomes Recovers Nearly Complete Genomes from over Four Hundred Novel Species.</title>
        <authorList>
            <person name="Rodriguez-R L.M."/>
            <person name="Tsementzi D."/>
            <person name="Luo C."/>
            <person name="Konstantinidis K.T."/>
        </authorList>
    </citation>
    <scope>NUCLEOTIDE SEQUENCE</scope>
    <source>
        <strain evidence="9">WB7_6_001</strain>
        <strain evidence="10">WB8_1A_003</strain>
    </source>
</reference>
<evidence type="ECO:0000259" key="7">
    <source>
        <dbReference type="Pfam" id="PF00278"/>
    </source>
</evidence>
<evidence type="ECO:0000256" key="5">
    <source>
        <dbReference type="PIRSR" id="PIRSR600183-50"/>
    </source>
</evidence>
<dbReference type="PRINTS" id="PR01182">
    <property type="entry name" value="ORNDCRBXLASE"/>
</dbReference>
<feature type="active site" description="Proton donor" evidence="5">
    <location>
        <position position="323"/>
    </location>
</feature>
<dbReference type="Gene3D" id="3.20.20.10">
    <property type="entry name" value="Alanine racemase"/>
    <property type="match status" value="1"/>
</dbReference>
<dbReference type="SUPFAM" id="SSF50621">
    <property type="entry name" value="Alanine racemase C-terminal domain-like"/>
    <property type="match status" value="1"/>
</dbReference>
<dbReference type="SUPFAM" id="SSF51419">
    <property type="entry name" value="PLP-binding barrel"/>
    <property type="match status" value="1"/>
</dbReference>
<dbReference type="InterPro" id="IPR029066">
    <property type="entry name" value="PLP-binding_barrel"/>
</dbReference>
<dbReference type="Proteomes" id="UP000713222">
    <property type="component" value="Unassembled WGS sequence"/>
</dbReference>
<dbReference type="CDD" id="cd00622">
    <property type="entry name" value="PLPDE_III_ODC"/>
    <property type="match status" value="1"/>
</dbReference>
<protein>
    <submittedName>
        <fullName evidence="9">Type III PLP-dependent enzyme</fullName>
    </submittedName>
</protein>
<dbReference type="Proteomes" id="UP000699985">
    <property type="component" value="Unassembled WGS sequence"/>
</dbReference>
<dbReference type="PANTHER" id="PTHR11482:SF6">
    <property type="entry name" value="ORNITHINE DECARBOXYLASE 1-RELATED"/>
    <property type="match status" value="1"/>
</dbReference>
<dbReference type="InterPro" id="IPR022657">
    <property type="entry name" value="De-COase2_CS"/>
</dbReference>
<dbReference type="FunFam" id="3.20.20.10:FF:000008">
    <property type="entry name" value="Ornithine decarboxylase"/>
    <property type="match status" value="1"/>
</dbReference>
<gene>
    <name evidence="9" type="ORF">EBV32_01795</name>
    <name evidence="10" type="ORF">EBX29_02665</name>
</gene>
<dbReference type="Pfam" id="PF00278">
    <property type="entry name" value="Orn_DAP_Arg_deC"/>
    <property type="match status" value="1"/>
</dbReference>
<evidence type="ECO:0000256" key="2">
    <source>
        <dbReference type="ARBA" id="ARBA00008872"/>
    </source>
</evidence>
<evidence type="ECO:0000313" key="11">
    <source>
        <dbReference type="Proteomes" id="UP000713222"/>
    </source>
</evidence>
<dbReference type="PRINTS" id="PR01179">
    <property type="entry name" value="ODADCRBXLASE"/>
</dbReference>
<keyword evidence="3 5" id="KW-0663">Pyridoxal phosphate</keyword>
<dbReference type="PANTHER" id="PTHR11482">
    <property type="entry name" value="ARGININE/DIAMINOPIMELATE/ORNITHINE DECARBOXYLASE"/>
    <property type="match status" value="1"/>
</dbReference>
<dbReference type="Gene3D" id="2.40.37.10">
    <property type="entry name" value="Lyase, Ornithine Decarboxylase, Chain A, domain 1"/>
    <property type="match status" value="1"/>
</dbReference>
<evidence type="ECO:0000256" key="4">
    <source>
        <dbReference type="ARBA" id="ARBA00023239"/>
    </source>
</evidence>
<dbReference type="InterPro" id="IPR000183">
    <property type="entry name" value="Orn/DAP/Arg_de-COase"/>
</dbReference>
<sequence>MKKFNSVSDLVRDLQPVNPVYCIRPESIKLACNFFVNNFPGKPLYAVKTNPHKSVIKHIYQNGITNFDVASLEEIKLVKSIAKDAKLYFMHTVKNRKSIEEAYFNFGVRDFSFDTKDELIKIFEATKDAKDLTLYLRIFVSNEHSEIDLSKKFGASPAEAVNLIKLVRPLVKKLGVSFHVGSQCMHPVSYSKGIKEIGNIILKSGITPDIINVGGGFPSKYPDLYPQPLENYMEEIKKAVNKLNLPKQPELICEPGRAIVAESGSTIVKVELRKKQSLYINDGTYGSLFDAGFPNFIFPTKVVDTGKDLSRRLTPFNFYGPTCDSMDFMKGPYMLPNNLKEGDYIEIGQLGSYGLTFRTKFNGFYSDDIFEIEDKPIMSVYQNEQDEEYKSNYLVA</sequence>
<evidence type="ECO:0000259" key="8">
    <source>
        <dbReference type="Pfam" id="PF02784"/>
    </source>
</evidence>
<evidence type="ECO:0000256" key="3">
    <source>
        <dbReference type="ARBA" id="ARBA00022898"/>
    </source>
</evidence>
<dbReference type="InterPro" id="IPR022644">
    <property type="entry name" value="De-COase2_N"/>
</dbReference>
<comment type="caution">
    <text evidence="9">The sequence shown here is derived from an EMBL/GenBank/DDBJ whole genome shotgun (WGS) entry which is preliminary data.</text>
</comment>
<keyword evidence="4" id="KW-0456">Lyase</keyword>
<proteinExistence type="inferred from homology"/>
<dbReference type="InterPro" id="IPR002433">
    <property type="entry name" value="Orn_de-COase"/>
</dbReference>
<dbReference type="InterPro" id="IPR022643">
    <property type="entry name" value="De-COase2_C"/>
</dbReference>
<feature type="domain" description="Orn/DAP/Arg decarboxylase 2 N-terminal" evidence="8">
    <location>
        <begin position="28"/>
        <end position="261"/>
    </location>
</feature>
<feature type="domain" description="Orn/DAP/Arg decarboxylase 2 C-terminal" evidence="7">
    <location>
        <begin position="262"/>
        <end position="350"/>
    </location>
</feature>
<dbReference type="InterPro" id="IPR009006">
    <property type="entry name" value="Ala_racemase/Decarboxylase_C"/>
</dbReference>
<evidence type="ECO:0000313" key="10">
    <source>
        <dbReference type="EMBL" id="NCU50660.1"/>
    </source>
</evidence>
<dbReference type="Pfam" id="PF02784">
    <property type="entry name" value="Orn_Arg_deC_N"/>
    <property type="match status" value="1"/>
</dbReference>
<evidence type="ECO:0000256" key="6">
    <source>
        <dbReference type="RuleBase" id="RU003737"/>
    </source>
</evidence>
<dbReference type="PROSITE" id="PS00879">
    <property type="entry name" value="ODR_DC_2_2"/>
    <property type="match status" value="1"/>
</dbReference>
<comment type="cofactor">
    <cofactor evidence="1 5">
        <name>pyridoxal 5'-phosphate</name>
        <dbReference type="ChEBI" id="CHEBI:597326"/>
    </cofactor>
</comment>
<feature type="modified residue" description="N6-(pyridoxal phosphate)lysine" evidence="5">
    <location>
        <position position="48"/>
    </location>
</feature>
<organism evidence="9 11">
    <name type="scientific">Candidatus Fonsibacter lacus</name>
    <dbReference type="NCBI Taxonomy" id="2576439"/>
    <lineage>
        <taxon>Bacteria</taxon>
        <taxon>Pseudomonadati</taxon>
        <taxon>Pseudomonadota</taxon>
        <taxon>Alphaproteobacteria</taxon>
        <taxon>Candidatus Pelagibacterales</taxon>
        <taxon>Candidatus Pelagibacterales incertae sedis</taxon>
        <taxon>Candidatus Fonsibacter</taxon>
    </lineage>
</organism>
<evidence type="ECO:0000313" key="9">
    <source>
        <dbReference type="EMBL" id="NBN87809.1"/>
    </source>
</evidence>
<dbReference type="AlphaFoldDB" id="A0A964V083"/>
<evidence type="ECO:0000256" key="1">
    <source>
        <dbReference type="ARBA" id="ARBA00001933"/>
    </source>
</evidence>
<dbReference type="GO" id="GO:0033387">
    <property type="term" value="P:putrescine biosynthetic process from arginine, via ornithine"/>
    <property type="evidence" value="ECO:0007669"/>
    <property type="project" value="TreeGrafter"/>
</dbReference>
<comment type="similarity">
    <text evidence="2 6">Belongs to the Orn/Lys/Arg decarboxylase class-II family.</text>
</comment>
<dbReference type="EMBL" id="RGET01000014">
    <property type="protein sequence ID" value="NBN87809.1"/>
    <property type="molecule type" value="Genomic_DNA"/>
</dbReference>
<name>A0A964V083_9PROT</name>
<dbReference type="GO" id="GO:0004586">
    <property type="term" value="F:ornithine decarboxylase activity"/>
    <property type="evidence" value="ECO:0007669"/>
    <property type="project" value="TreeGrafter"/>
</dbReference>
<dbReference type="GO" id="GO:0005737">
    <property type="term" value="C:cytoplasm"/>
    <property type="evidence" value="ECO:0007669"/>
    <property type="project" value="TreeGrafter"/>
</dbReference>
<dbReference type="EMBL" id="RGMI01000108">
    <property type="protein sequence ID" value="NCU50660.1"/>
    <property type="molecule type" value="Genomic_DNA"/>
</dbReference>